<proteinExistence type="predicted"/>
<feature type="transmembrane region" description="Helical" evidence="1">
    <location>
        <begin position="96"/>
        <end position="117"/>
    </location>
</feature>
<accession>A0A1G6PNP0</accession>
<feature type="transmembrane region" description="Helical" evidence="1">
    <location>
        <begin position="166"/>
        <end position="187"/>
    </location>
</feature>
<feature type="transmembrane region" description="Helical" evidence="1">
    <location>
        <begin position="137"/>
        <end position="159"/>
    </location>
</feature>
<protein>
    <submittedName>
        <fullName evidence="2">ABC-2 type transport system permease protein</fullName>
    </submittedName>
</protein>
<keyword evidence="1" id="KW-1133">Transmembrane helix</keyword>
<dbReference type="PANTHER" id="PTHR37305">
    <property type="entry name" value="INTEGRAL MEMBRANE PROTEIN-RELATED"/>
    <property type="match status" value="1"/>
</dbReference>
<keyword evidence="3" id="KW-1185">Reference proteome</keyword>
<name>A0A1G6PNP0_9PSEU</name>
<dbReference type="PANTHER" id="PTHR37305:SF1">
    <property type="entry name" value="MEMBRANE PROTEIN"/>
    <property type="match status" value="1"/>
</dbReference>
<dbReference type="Proteomes" id="UP000199501">
    <property type="component" value="Unassembled WGS sequence"/>
</dbReference>
<organism evidence="2 3">
    <name type="scientific">Actinokineospora iranica</name>
    <dbReference type="NCBI Taxonomy" id="1271860"/>
    <lineage>
        <taxon>Bacteria</taxon>
        <taxon>Bacillati</taxon>
        <taxon>Actinomycetota</taxon>
        <taxon>Actinomycetes</taxon>
        <taxon>Pseudonocardiales</taxon>
        <taxon>Pseudonocardiaceae</taxon>
        <taxon>Actinokineospora</taxon>
    </lineage>
</organism>
<gene>
    <name evidence="2" type="ORF">SAMN05216174_104397</name>
</gene>
<feature type="transmembrane region" description="Helical" evidence="1">
    <location>
        <begin position="56"/>
        <end position="75"/>
    </location>
</feature>
<evidence type="ECO:0000313" key="2">
    <source>
        <dbReference type="EMBL" id="SDC81689.1"/>
    </source>
</evidence>
<evidence type="ECO:0000256" key="1">
    <source>
        <dbReference type="SAM" id="Phobius"/>
    </source>
</evidence>
<keyword evidence="1" id="KW-0472">Membrane</keyword>
<feature type="transmembrane region" description="Helical" evidence="1">
    <location>
        <begin position="222"/>
        <end position="241"/>
    </location>
</feature>
<dbReference type="EMBL" id="FMZZ01000004">
    <property type="protein sequence ID" value="SDC81689.1"/>
    <property type="molecule type" value="Genomic_DNA"/>
</dbReference>
<dbReference type="OrthoDB" id="4336046at2"/>
<evidence type="ECO:0000313" key="3">
    <source>
        <dbReference type="Proteomes" id="UP000199501"/>
    </source>
</evidence>
<dbReference type="AlphaFoldDB" id="A0A1G6PNP0"/>
<dbReference type="RefSeq" id="WP_091450025.1">
    <property type="nucleotide sequence ID" value="NZ_FMZZ01000004.1"/>
</dbReference>
<feature type="transmembrane region" description="Helical" evidence="1">
    <location>
        <begin position="18"/>
        <end position="36"/>
    </location>
</feature>
<keyword evidence="1" id="KW-0812">Transmembrane</keyword>
<sequence>MSLVAAERIKLFSTRSPWWCALVAIALPIGFAALLASQGGDEVPLTVGTTQAANGLGRAVIMVMAALAITTEYRFGTIRSTFQATPNRVSALLAKTAVVTTLAAVIGELVAFGSWAVCRWIKPEADLALDTADDWRSVAGVGLVFALTAVLALGVGILVRQTAGAVALLLVYSQLVEGLVTLIPRIGDDIHQWLPFFAADQFIGNDASGQPPRDLPLSPWGYLAYFAVIAVAVLAVAIITANRRDA</sequence>
<reference evidence="3" key="1">
    <citation type="submission" date="2016-10" db="EMBL/GenBank/DDBJ databases">
        <authorList>
            <person name="Varghese N."/>
            <person name="Submissions S."/>
        </authorList>
    </citation>
    <scope>NUCLEOTIDE SEQUENCE [LARGE SCALE GENOMIC DNA]</scope>
    <source>
        <strain evidence="3">IBRC-M 10403</strain>
    </source>
</reference>
<dbReference type="STRING" id="1271860.SAMN05216174_104397"/>